<dbReference type="PANTHER" id="PTHR21503">
    <property type="entry name" value="F-BOX-CONTAINING HYPOTHETICAL PROTEIN C.ELEGANS"/>
    <property type="match status" value="1"/>
</dbReference>
<keyword evidence="3" id="KW-1185">Reference proteome</keyword>
<dbReference type="Pfam" id="PF07735">
    <property type="entry name" value="FBA_2"/>
    <property type="match status" value="1"/>
</dbReference>
<dbReference type="InterPro" id="IPR012885">
    <property type="entry name" value="F-box_Sdz-33"/>
</dbReference>
<evidence type="ECO:0000313" key="3">
    <source>
        <dbReference type="Proteomes" id="UP000230233"/>
    </source>
</evidence>
<name>A0A2G5UCQ4_9PELO</name>
<comment type="caution">
    <text evidence="2">The sequence shown here is derived from an EMBL/GenBank/DDBJ whole genome shotgun (WGS) entry which is preliminary data.</text>
</comment>
<feature type="domain" description="Sdz-33 F-box" evidence="1">
    <location>
        <begin position="150"/>
        <end position="205"/>
    </location>
</feature>
<reference evidence="3" key="1">
    <citation type="submission" date="2017-10" db="EMBL/GenBank/DDBJ databases">
        <title>Rapid genome shrinkage in a self-fertile nematode reveals novel sperm competition proteins.</title>
        <authorList>
            <person name="Yin D."/>
            <person name="Schwarz E.M."/>
            <person name="Thomas C.G."/>
            <person name="Felde R.L."/>
            <person name="Korf I.F."/>
            <person name="Cutter A.D."/>
            <person name="Schartner C.M."/>
            <person name="Ralston E.J."/>
            <person name="Meyer B.J."/>
            <person name="Haag E.S."/>
        </authorList>
    </citation>
    <scope>NUCLEOTIDE SEQUENCE [LARGE SCALE GENOMIC DNA]</scope>
    <source>
        <strain evidence="3">JU1422</strain>
    </source>
</reference>
<evidence type="ECO:0000259" key="1">
    <source>
        <dbReference type="Pfam" id="PF07735"/>
    </source>
</evidence>
<gene>
    <name evidence="2" type="primary">Cnig_chr_IV.g15977</name>
    <name evidence="2" type="ORF">B9Z55_015977</name>
</gene>
<dbReference type="AlphaFoldDB" id="A0A2G5UCQ4"/>
<dbReference type="EMBL" id="PDUG01000004">
    <property type="protein sequence ID" value="PIC37300.1"/>
    <property type="molecule type" value="Genomic_DNA"/>
</dbReference>
<proteinExistence type="predicted"/>
<accession>A0A2G5UCQ4</accession>
<organism evidence="2 3">
    <name type="scientific">Caenorhabditis nigoni</name>
    <dbReference type="NCBI Taxonomy" id="1611254"/>
    <lineage>
        <taxon>Eukaryota</taxon>
        <taxon>Metazoa</taxon>
        <taxon>Ecdysozoa</taxon>
        <taxon>Nematoda</taxon>
        <taxon>Chromadorea</taxon>
        <taxon>Rhabditida</taxon>
        <taxon>Rhabditina</taxon>
        <taxon>Rhabditomorpha</taxon>
        <taxon>Rhabditoidea</taxon>
        <taxon>Rhabditidae</taxon>
        <taxon>Peloderinae</taxon>
        <taxon>Caenorhabditis</taxon>
    </lineage>
</organism>
<sequence>MVDYDSYGHVKIVKSPEHTTTVMMAKRISELAGEAHNPNEIRFTSAFPVLYSQDRMWATTLMVDYVSGLFNLDIFGLCIDINGIWAIDWINKRQQKTLGGIQLSKNPNYSWYGNVLMDYALRNANASDWLLIEDNFSDNFRFNGKLGPADTLVISPSGHWVTIDNLMNFDFINILVREARISYSDLNTFLRHWRAGGSYRLAYIRLEFEMDTDFENFDEDLEIVETNEVRKYRVEVEGDDTDYEIQGGYSIQRMDGVKATINYNLRRLLMVVWHADRN</sequence>
<dbReference type="PANTHER" id="PTHR21503:SF8">
    <property type="entry name" value="F-BOX ASSOCIATED DOMAIN-CONTAINING PROTEIN-RELATED"/>
    <property type="match status" value="1"/>
</dbReference>
<evidence type="ECO:0000313" key="2">
    <source>
        <dbReference type="EMBL" id="PIC37300.1"/>
    </source>
</evidence>
<dbReference type="Proteomes" id="UP000230233">
    <property type="component" value="Chromosome IV"/>
</dbReference>
<protein>
    <recommendedName>
        <fullName evidence="1">Sdz-33 F-box domain-containing protein</fullName>
    </recommendedName>
</protein>